<dbReference type="EMBL" id="CP104377">
    <property type="protein sequence ID" value="UXC18601.1"/>
    <property type="molecule type" value="Genomic_DNA"/>
</dbReference>
<comment type="subcellular location">
    <subcellularLocation>
        <location evidence="1">Cell inner membrane</location>
        <topology evidence="1">Multi-pass membrane protein</topology>
    </subcellularLocation>
</comment>
<keyword evidence="6 8" id="KW-1133">Transmembrane helix</keyword>
<evidence type="ECO:0000259" key="9">
    <source>
        <dbReference type="Pfam" id="PF00884"/>
    </source>
</evidence>
<dbReference type="Proteomes" id="UP001058290">
    <property type="component" value="Chromosome"/>
</dbReference>
<evidence type="ECO:0000256" key="3">
    <source>
        <dbReference type="ARBA" id="ARBA00022519"/>
    </source>
</evidence>
<dbReference type="NCBIfam" id="NF028537">
    <property type="entry name" value="P_eth_NH2_trans"/>
    <property type="match status" value="1"/>
</dbReference>
<keyword evidence="12" id="KW-1185">Reference proteome</keyword>
<dbReference type="PANTHER" id="PTHR30443">
    <property type="entry name" value="INNER MEMBRANE PROTEIN"/>
    <property type="match status" value="1"/>
</dbReference>
<gene>
    <name evidence="11" type="ORF">N4T19_00200</name>
</gene>
<dbReference type="InterPro" id="IPR012549">
    <property type="entry name" value="EptA-like_N"/>
</dbReference>
<evidence type="ECO:0000256" key="2">
    <source>
        <dbReference type="ARBA" id="ARBA00022475"/>
    </source>
</evidence>
<feature type="transmembrane region" description="Helical" evidence="8">
    <location>
        <begin position="151"/>
        <end position="172"/>
    </location>
</feature>
<evidence type="ECO:0000256" key="1">
    <source>
        <dbReference type="ARBA" id="ARBA00004429"/>
    </source>
</evidence>
<dbReference type="SUPFAM" id="SSF53649">
    <property type="entry name" value="Alkaline phosphatase-like"/>
    <property type="match status" value="1"/>
</dbReference>
<keyword evidence="5 8" id="KW-0812">Transmembrane</keyword>
<dbReference type="InterPro" id="IPR000917">
    <property type="entry name" value="Sulfatase_N"/>
</dbReference>
<evidence type="ECO:0000256" key="7">
    <source>
        <dbReference type="ARBA" id="ARBA00023136"/>
    </source>
</evidence>
<evidence type="ECO:0000256" key="8">
    <source>
        <dbReference type="SAM" id="Phobius"/>
    </source>
</evidence>
<feature type="transmembrane region" description="Helical" evidence="8">
    <location>
        <begin position="110"/>
        <end position="131"/>
    </location>
</feature>
<evidence type="ECO:0000256" key="5">
    <source>
        <dbReference type="ARBA" id="ARBA00022692"/>
    </source>
</evidence>
<reference evidence="11" key="1">
    <citation type="submission" date="2022-09" db="EMBL/GenBank/DDBJ databases">
        <title>Bacterial diversity in gut of crayfish and pufferfish.</title>
        <authorList>
            <person name="Huang Y."/>
        </authorList>
    </citation>
    <scope>NUCLEOTIDE SEQUENCE</scope>
    <source>
        <strain evidence="11">PR12</strain>
    </source>
</reference>
<dbReference type="RefSeq" id="WP_182345267.1">
    <property type="nucleotide sequence ID" value="NZ_CP104377.1"/>
</dbReference>
<feature type="transmembrane region" description="Helical" evidence="8">
    <location>
        <begin position="184"/>
        <end position="207"/>
    </location>
</feature>
<dbReference type="Pfam" id="PF08019">
    <property type="entry name" value="EptA_B_N"/>
    <property type="match status" value="1"/>
</dbReference>
<keyword evidence="4 11" id="KW-0808">Transferase</keyword>
<dbReference type="InterPro" id="IPR058130">
    <property type="entry name" value="PEA_transf_C"/>
</dbReference>
<name>A0ABY6A2Z5_9BURK</name>
<protein>
    <submittedName>
        <fullName evidence="11">Phosphoethanolamine--lipid A transferase</fullName>
    </submittedName>
</protein>
<evidence type="ECO:0000259" key="10">
    <source>
        <dbReference type="Pfam" id="PF08019"/>
    </source>
</evidence>
<dbReference type="GO" id="GO:0016740">
    <property type="term" value="F:transferase activity"/>
    <property type="evidence" value="ECO:0007669"/>
    <property type="project" value="UniProtKB-KW"/>
</dbReference>
<sequence length="619" mass="66526">MNFFARFITPTGKAADTAAFPPHSAALPFSADLATTSSSPPARPVWLWSLVVSLWLASVGNLALWKALSQADGLSSAQQWVLGLSLGLAIACACWALLNLLSWGRAAKPVMIALCWIAAFAACFMLNYGIAIDASMLVNVLQTDVKEAADLLHWSLVVTVGAIAIPPTWWIWRQTLPHRKGWRPVLQQLGMVLLAVLAMAVVVVAGFRPISSAMRNHTNLRYMMNPLSTVYAAGNLVAQQIHHRDTTLYPIGEDAKLGASYAGQTSFPIYALVVGETGRAGNFATNGYERPTTPLLSARQDLAIATNAWSCGTSTAVSVPCMFSHLGRSSQDSNKSYENLLDVLQRAGLAVLWVENQSGCKGVCARVHNANTETDLPAAARKALCQDGECVDMALLEGLDERINALPAEQRAKGVVVVLHQMGSHGPAYFKRSLGQDKRFSPECNNVNLQSCDRASLINAYDNSVVATDRMLGSLIDWLASKGQRQPTAMMYVADHGESLGENNIYLHGLPYSVAPDVQKHVPWITWLSPAMQQRMGISTSCLQQAVGTARISHDNLFHSMLGLTDVQTALHQPDLDIFASCKGRSAPPATLAHLASASAPATVAAQPPTTVAAARKRG</sequence>
<evidence type="ECO:0000313" key="12">
    <source>
        <dbReference type="Proteomes" id="UP001058290"/>
    </source>
</evidence>
<feature type="domain" description="Sulfatase N-terminal" evidence="9">
    <location>
        <begin position="271"/>
        <end position="567"/>
    </location>
</feature>
<accession>A0ABY6A2Z5</accession>
<dbReference type="InterPro" id="IPR017850">
    <property type="entry name" value="Alkaline_phosphatase_core_sf"/>
</dbReference>
<evidence type="ECO:0000256" key="4">
    <source>
        <dbReference type="ARBA" id="ARBA00022679"/>
    </source>
</evidence>
<dbReference type="CDD" id="cd16017">
    <property type="entry name" value="LptA"/>
    <property type="match status" value="1"/>
</dbReference>
<feature type="transmembrane region" description="Helical" evidence="8">
    <location>
        <begin position="77"/>
        <end position="98"/>
    </location>
</feature>
<evidence type="ECO:0000256" key="6">
    <source>
        <dbReference type="ARBA" id="ARBA00022989"/>
    </source>
</evidence>
<proteinExistence type="predicted"/>
<evidence type="ECO:0000313" key="11">
    <source>
        <dbReference type="EMBL" id="UXC18601.1"/>
    </source>
</evidence>
<dbReference type="InterPro" id="IPR040423">
    <property type="entry name" value="PEA_transferase"/>
</dbReference>
<keyword evidence="7 8" id="KW-0472">Membrane</keyword>
<feature type="domain" description="Phosphoethanolamine transferase N-terminal" evidence="10">
    <location>
        <begin position="91"/>
        <end position="240"/>
    </location>
</feature>
<dbReference type="PANTHER" id="PTHR30443:SF0">
    <property type="entry name" value="PHOSPHOETHANOLAMINE TRANSFERASE EPTA"/>
    <property type="match status" value="1"/>
</dbReference>
<keyword evidence="2" id="KW-1003">Cell membrane</keyword>
<feature type="transmembrane region" description="Helical" evidence="8">
    <location>
        <begin position="45"/>
        <end position="65"/>
    </location>
</feature>
<dbReference type="Gene3D" id="3.40.720.10">
    <property type="entry name" value="Alkaline Phosphatase, subunit A"/>
    <property type="match status" value="1"/>
</dbReference>
<organism evidence="11 12">
    <name type="scientific">Comamonas squillarum</name>
    <dbReference type="NCBI Taxonomy" id="2977320"/>
    <lineage>
        <taxon>Bacteria</taxon>
        <taxon>Pseudomonadati</taxon>
        <taxon>Pseudomonadota</taxon>
        <taxon>Betaproteobacteria</taxon>
        <taxon>Burkholderiales</taxon>
        <taxon>Comamonadaceae</taxon>
        <taxon>Comamonas</taxon>
    </lineage>
</organism>
<dbReference type="Pfam" id="PF00884">
    <property type="entry name" value="Sulfatase"/>
    <property type="match status" value="1"/>
</dbReference>
<keyword evidence="3" id="KW-0997">Cell inner membrane</keyword>